<proteinExistence type="predicted"/>
<organism evidence="2 3">
    <name type="scientific">Xylanimonas oleitrophica</name>
    <dbReference type="NCBI Taxonomy" id="2607479"/>
    <lineage>
        <taxon>Bacteria</taxon>
        <taxon>Bacillati</taxon>
        <taxon>Actinomycetota</taxon>
        <taxon>Actinomycetes</taxon>
        <taxon>Micrococcales</taxon>
        <taxon>Promicromonosporaceae</taxon>
        <taxon>Xylanimonas</taxon>
    </lineage>
</organism>
<evidence type="ECO:0000313" key="2">
    <source>
        <dbReference type="EMBL" id="PZR51970.1"/>
    </source>
</evidence>
<keyword evidence="3" id="KW-1185">Reference proteome</keyword>
<dbReference type="Proteomes" id="UP000248783">
    <property type="component" value="Unassembled WGS sequence"/>
</dbReference>
<sequence>MRGLLRAHLTTEDGTMASTTTRRASGPLVVAPARPDVSAQRRFDLHRTDHIDHSCGVHLV</sequence>
<evidence type="ECO:0000256" key="1">
    <source>
        <dbReference type="SAM" id="MobiDB-lite"/>
    </source>
</evidence>
<feature type="region of interest" description="Disordered" evidence="1">
    <location>
        <begin position="1"/>
        <end position="24"/>
    </location>
</feature>
<reference evidence="2 3" key="1">
    <citation type="submission" date="2018-06" db="EMBL/GenBank/DDBJ databases">
        <title>Whole genome sequencing of a novel hydrocarbon degrading bacterial strain, PW21 isolated from oil contaminated produced water sample.</title>
        <authorList>
            <person name="Nagkirti P."/>
            <person name="Shaikh A."/>
            <person name="Gowdaman V."/>
            <person name="Engineer A.E."/>
            <person name="Dagar S."/>
            <person name="Dhakephalkar P.K."/>
        </authorList>
    </citation>
    <scope>NUCLEOTIDE SEQUENCE [LARGE SCALE GENOMIC DNA]</scope>
    <source>
        <strain evidence="2 3">PW21</strain>
    </source>
</reference>
<comment type="caution">
    <text evidence="2">The sequence shown here is derived from an EMBL/GenBank/DDBJ whole genome shotgun (WGS) entry which is preliminary data.</text>
</comment>
<gene>
    <name evidence="2" type="ORF">DNL40_14235</name>
</gene>
<dbReference type="EMBL" id="QKWH01000014">
    <property type="protein sequence ID" value="PZR51970.1"/>
    <property type="molecule type" value="Genomic_DNA"/>
</dbReference>
<accession>A0A2W5WLB5</accession>
<name>A0A2W5WLB5_9MICO</name>
<feature type="compositionally biased region" description="Polar residues" evidence="1">
    <location>
        <begin position="12"/>
        <end position="23"/>
    </location>
</feature>
<evidence type="ECO:0000313" key="3">
    <source>
        <dbReference type="Proteomes" id="UP000248783"/>
    </source>
</evidence>
<protein>
    <submittedName>
        <fullName evidence="2">Uncharacterized protein</fullName>
    </submittedName>
</protein>
<dbReference type="AlphaFoldDB" id="A0A2W5WLB5"/>